<dbReference type="OrthoDB" id="9807069at2"/>
<dbReference type="AlphaFoldDB" id="A0A0G3BZE7"/>
<keyword evidence="3" id="KW-0804">Transcription</keyword>
<dbReference type="GO" id="GO:0003677">
    <property type="term" value="F:DNA binding"/>
    <property type="evidence" value="ECO:0007669"/>
    <property type="project" value="UniProtKB-KW"/>
</dbReference>
<dbReference type="RefSeq" id="WP_083438593.1">
    <property type="nucleotide sequence ID" value="NZ_CP011371.1"/>
</dbReference>
<evidence type="ECO:0000313" key="5">
    <source>
        <dbReference type="EMBL" id="AKJ31905.1"/>
    </source>
</evidence>
<dbReference type="PROSITE" id="PS51118">
    <property type="entry name" value="HTH_HXLR"/>
    <property type="match status" value="1"/>
</dbReference>
<dbReference type="InterPro" id="IPR036388">
    <property type="entry name" value="WH-like_DNA-bd_sf"/>
</dbReference>
<dbReference type="SUPFAM" id="SSF46785">
    <property type="entry name" value="Winged helix' DNA-binding domain"/>
    <property type="match status" value="1"/>
</dbReference>
<sequence>MKKQPDQTPECGLGRALAVIKGKWKPSLIWELHQRPIRFGELKRRLPGITEKVLFEQLRQLEVDGIVHREVYDELPARVEYSLTTFGAGLNAAVHELAEWGKRLPSPTSAVAERPPLPEGVIRVSRGVRLHDSTS</sequence>
<dbReference type="KEGG" id="pbh:AAW51_5214"/>
<feature type="domain" description="HTH hxlR-type" evidence="4">
    <location>
        <begin position="11"/>
        <end position="109"/>
    </location>
</feature>
<accession>A0A0G3BZE7</accession>
<dbReference type="EMBL" id="CP011371">
    <property type="protein sequence ID" value="AKJ31905.1"/>
    <property type="molecule type" value="Genomic_DNA"/>
</dbReference>
<reference evidence="5 6" key="1">
    <citation type="submission" date="2015-05" db="EMBL/GenBank/DDBJ databases">
        <authorList>
            <person name="Tang B."/>
            <person name="Yu Y."/>
        </authorList>
    </citation>
    <scope>NUCLEOTIDE SEQUENCE [LARGE SCALE GENOMIC DNA]</scope>
    <source>
        <strain evidence="5 6">DSM 7029</strain>
    </source>
</reference>
<dbReference type="Pfam" id="PF01638">
    <property type="entry name" value="HxlR"/>
    <property type="match status" value="1"/>
</dbReference>
<organism evidence="5 6">
    <name type="scientific">Caldimonas brevitalea</name>
    <dbReference type="NCBI Taxonomy" id="413882"/>
    <lineage>
        <taxon>Bacteria</taxon>
        <taxon>Pseudomonadati</taxon>
        <taxon>Pseudomonadota</taxon>
        <taxon>Betaproteobacteria</taxon>
        <taxon>Burkholderiales</taxon>
        <taxon>Sphaerotilaceae</taxon>
        <taxon>Caldimonas</taxon>
    </lineage>
</organism>
<protein>
    <submittedName>
        <fullName evidence="5">Transcriptional regulator, HxlR family</fullName>
    </submittedName>
</protein>
<proteinExistence type="predicted"/>
<dbReference type="Proteomes" id="UP000035352">
    <property type="component" value="Chromosome"/>
</dbReference>
<keyword evidence="2" id="KW-0238">DNA-binding</keyword>
<dbReference type="PANTHER" id="PTHR33204">
    <property type="entry name" value="TRANSCRIPTIONAL REGULATOR, MARR FAMILY"/>
    <property type="match status" value="1"/>
</dbReference>
<evidence type="ECO:0000256" key="2">
    <source>
        <dbReference type="ARBA" id="ARBA00023125"/>
    </source>
</evidence>
<dbReference type="Gene3D" id="1.10.10.10">
    <property type="entry name" value="Winged helix-like DNA-binding domain superfamily/Winged helix DNA-binding domain"/>
    <property type="match status" value="1"/>
</dbReference>
<dbReference type="STRING" id="413882.AAW51_5214"/>
<keyword evidence="1" id="KW-0805">Transcription regulation</keyword>
<keyword evidence="6" id="KW-1185">Reference proteome</keyword>
<dbReference type="InterPro" id="IPR036390">
    <property type="entry name" value="WH_DNA-bd_sf"/>
</dbReference>
<evidence type="ECO:0000313" key="6">
    <source>
        <dbReference type="Proteomes" id="UP000035352"/>
    </source>
</evidence>
<dbReference type="PANTHER" id="PTHR33204:SF29">
    <property type="entry name" value="TRANSCRIPTIONAL REGULATOR"/>
    <property type="match status" value="1"/>
</dbReference>
<evidence type="ECO:0000256" key="3">
    <source>
        <dbReference type="ARBA" id="ARBA00023163"/>
    </source>
</evidence>
<name>A0A0G3BZE7_9BURK</name>
<evidence type="ECO:0000259" key="4">
    <source>
        <dbReference type="PROSITE" id="PS51118"/>
    </source>
</evidence>
<gene>
    <name evidence="5" type="ORF">AAW51_5214</name>
</gene>
<dbReference type="InterPro" id="IPR002577">
    <property type="entry name" value="HTH_HxlR"/>
</dbReference>
<evidence type="ECO:0000256" key="1">
    <source>
        <dbReference type="ARBA" id="ARBA00023015"/>
    </source>
</evidence>